<evidence type="ECO:0000256" key="3">
    <source>
        <dbReference type="ARBA" id="ARBA00022737"/>
    </source>
</evidence>
<dbReference type="PANTHER" id="PTHR24186:SF38">
    <property type="entry name" value="ANKYRIN REPEAT FAMILY PROTEIN"/>
    <property type="match status" value="1"/>
</dbReference>
<keyword evidence="2 9" id="KW-0812">Transmembrane</keyword>
<evidence type="ECO:0000256" key="9">
    <source>
        <dbReference type="SAM" id="Phobius"/>
    </source>
</evidence>
<evidence type="ECO:0000256" key="2">
    <source>
        <dbReference type="ARBA" id="ARBA00022692"/>
    </source>
</evidence>
<dbReference type="Pfam" id="PF13962">
    <property type="entry name" value="PGG"/>
    <property type="match status" value="1"/>
</dbReference>
<keyword evidence="3" id="KW-0677">Repeat</keyword>
<dbReference type="PANTHER" id="PTHR24186">
    <property type="entry name" value="PROTEIN PHOSPHATASE 1 REGULATORY SUBUNIT"/>
    <property type="match status" value="1"/>
</dbReference>
<accession>A0A843VLX8</accession>
<dbReference type="Pfam" id="PF00023">
    <property type="entry name" value="Ank"/>
    <property type="match status" value="1"/>
</dbReference>
<dbReference type="PROSITE" id="PS50297">
    <property type="entry name" value="ANK_REP_REGION"/>
    <property type="match status" value="2"/>
</dbReference>
<keyword evidence="5 7" id="KW-0040">ANK repeat</keyword>
<keyword evidence="12" id="KW-1185">Reference proteome</keyword>
<dbReference type="InterPro" id="IPR002110">
    <property type="entry name" value="Ankyrin_rpt"/>
</dbReference>
<feature type="compositionally biased region" description="Low complexity" evidence="8">
    <location>
        <begin position="588"/>
        <end position="598"/>
    </location>
</feature>
<evidence type="ECO:0000256" key="5">
    <source>
        <dbReference type="ARBA" id="ARBA00023043"/>
    </source>
</evidence>
<dbReference type="InterPro" id="IPR026961">
    <property type="entry name" value="PGG_dom"/>
</dbReference>
<feature type="region of interest" description="Disordered" evidence="8">
    <location>
        <begin position="582"/>
        <end position="606"/>
    </location>
</feature>
<keyword evidence="6 9" id="KW-0472">Membrane</keyword>
<proteinExistence type="predicted"/>
<evidence type="ECO:0000256" key="8">
    <source>
        <dbReference type="SAM" id="MobiDB-lite"/>
    </source>
</evidence>
<feature type="transmembrane region" description="Helical" evidence="9">
    <location>
        <begin position="461"/>
        <end position="479"/>
    </location>
</feature>
<dbReference type="AlphaFoldDB" id="A0A843VLX8"/>
<evidence type="ECO:0000256" key="7">
    <source>
        <dbReference type="PROSITE-ProRule" id="PRU00023"/>
    </source>
</evidence>
<evidence type="ECO:0000313" key="11">
    <source>
        <dbReference type="EMBL" id="MQL95377.1"/>
    </source>
</evidence>
<protein>
    <recommendedName>
        <fullName evidence="10">PGG domain-containing protein</fullName>
    </recommendedName>
</protein>
<feature type="region of interest" description="Disordered" evidence="8">
    <location>
        <begin position="329"/>
        <end position="395"/>
    </location>
</feature>
<feature type="transmembrane region" description="Helical" evidence="9">
    <location>
        <begin position="520"/>
        <end position="547"/>
    </location>
</feature>
<dbReference type="OrthoDB" id="772680at2759"/>
<comment type="caution">
    <text evidence="11">The sequence shown here is derived from an EMBL/GenBank/DDBJ whole genome shotgun (WGS) entry which is preliminary data.</text>
</comment>
<organism evidence="11 12">
    <name type="scientific">Colocasia esculenta</name>
    <name type="common">Wild taro</name>
    <name type="synonym">Arum esculentum</name>
    <dbReference type="NCBI Taxonomy" id="4460"/>
    <lineage>
        <taxon>Eukaryota</taxon>
        <taxon>Viridiplantae</taxon>
        <taxon>Streptophyta</taxon>
        <taxon>Embryophyta</taxon>
        <taxon>Tracheophyta</taxon>
        <taxon>Spermatophyta</taxon>
        <taxon>Magnoliopsida</taxon>
        <taxon>Liliopsida</taxon>
        <taxon>Araceae</taxon>
        <taxon>Aroideae</taxon>
        <taxon>Colocasieae</taxon>
        <taxon>Colocasia</taxon>
    </lineage>
</organism>
<keyword evidence="4 9" id="KW-1133">Transmembrane helix</keyword>
<evidence type="ECO:0000259" key="10">
    <source>
        <dbReference type="Pfam" id="PF13962"/>
    </source>
</evidence>
<feature type="repeat" description="ANK" evidence="7">
    <location>
        <begin position="203"/>
        <end position="229"/>
    </location>
</feature>
<gene>
    <name evidence="11" type="ORF">Taro_028040</name>
</gene>
<dbReference type="EMBL" id="NMUH01001787">
    <property type="protein sequence ID" value="MQL95377.1"/>
    <property type="molecule type" value="Genomic_DNA"/>
</dbReference>
<evidence type="ECO:0000313" key="12">
    <source>
        <dbReference type="Proteomes" id="UP000652761"/>
    </source>
</evidence>
<evidence type="ECO:0000256" key="1">
    <source>
        <dbReference type="ARBA" id="ARBA00004141"/>
    </source>
</evidence>
<feature type="transmembrane region" description="Helical" evidence="9">
    <location>
        <begin position="494"/>
        <end position="514"/>
    </location>
</feature>
<reference evidence="11" key="1">
    <citation type="submission" date="2017-07" db="EMBL/GenBank/DDBJ databases">
        <title>Taro Niue Genome Assembly and Annotation.</title>
        <authorList>
            <person name="Atibalentja N."/>
            <person name="Keating K."/>
            <person name="Fields C.J."/>
        </authorList>
    </citation>
    <scope>NUCLEOTIDE SEQUENCE</scope>
    <source>
        <strain evidence="11">Niue_2</strain>
        <tissue evidence="11">Leaf</tissue>
    </source>
</reference>
<evidence type="ECO:0000256" key="4">
    <source>
        <dbReference type="ARBA" id="ARBA00022989"/>
    </source>
</evidence>
<dbReference type="PROSITE" id="PS50088">
    <property type="entry name" value="ANK_REPEAT"/>
    <property type="match status" value="2"/>
</dbReference>
<sequence length="606" mass="66509">MDRRLHTALITADVPAFLGLVGEDKQVLEQRSLPSLNTPLHVAAKFGHVGLVSEIVRLEPGQASAENGRMEAPVHEACREGHHMVVELLMEVDPWVAYRRNSDNQTALALACSCGHLNVVRHLLHRPWQMASEEDGISTSLHAAASGGHTDVVREFLKVRPDFVWKDAKGRTPLHHAASKGHLETTRELQRVDQDLCLAQDEDGRTPLHCAVIRGRVAVINEIVAVSLDSVQAITERGESVLHLGVKFNQYEAVRYLIEMLDVSEIISLGDRAGNTVLHLATAAKLHAMVKYLVSKSNIALNALNRDGFTALDVLENQRNSSGSLQLAATLQGAGGKRSEELPPPSFEIGTVVKRSPGGSSSRRRTRPISSPLSSPLDPAMDSHRRRRRQRWRQKHQRELHVEGLLNARNTITVVAVLIATVTFAAGVNPPGGVFQDGSMAGKSAAGRTTAFKVFTVSNNLALFSSLAIVLVLVSIIPFQRRPMMRLLVVMHKVMWASIIFMAVAYVAATWVVLPRSKGTRWVVAVTLSVAAGTTGSIFVGLGVMLVEHLLRKWEWRSARDHQKKVTPNSSISRVEEELRAVRRKHSSTSSNSDLGSSEKSGYHTY</sequence>
<dbReference type="Pfam" id="PF12796">
    <property type="entry name" value="Ank_2"/>
    <property type="match status" value="3"/>
</dbReference>
<feature type="compositionally biased region" description="Low complexity" evidence="8">
    <location>
        <begin position="368"/>
        <end position="379"/>
    </location>
</feature>
<dbReference type="Proteomes" id="UP000652761">
    <property type="component" value="Unassembled WGS sequence"/>
</dbReference>
<dbReference type="SUPFAM" id="SSF48403">
    <property type="entry name" value="Ankyrin repeat"/>
    <property type="match status" value="1"/>
</dbReference>
<feature type="compositionally biased region" description="Basic residues" evidence="8">
    <location>
        <begin position="384"/>
        <end position="395"/>
    </location>
</feature>
<dbReference type="SMART" id="SM00248">
    <property type="entry name" value="ANK"/>
    <property type="match status" value="8"/>
</dbReference>
<dbReference type="Gene3D" id="1.25.40.20">
    <property type="entry name" value="Ankyrin repeat-containing domain"/>
    <property type="match status" value="1"/>
</dbReference>
<name>A0A843VLX8_COLES</name>
<comment type="subcellular location">
    <subcellularLocation>
        <location evidence="1">Membrane</location>
        <topology evidence="1">Multi-pass membrane protein</topology>
    </subcellularLocation>
</comment>
<dbReference type="InterPro" id="IPR036770">
    <property type="entry name" value="Ankyrin_rpt-contain_sf"/>
</dbReference>
<feature type="repeat" description="ANK" evidence="7">
    <location>
        <begin position="169"/>
        <end position="201"/>
    </location>
</feature>
<evidence type="ECO:0000256" key="6">
    <source>
        <dbReference type="ARBA" id="ARBA00023136"/>
    </source>
</evidence>
<dbReference type="GO" id="GO:0005886">
    <property type="term" value="C:plasma membrane"/>
    <property type="evidence" value="ECO:0007669"/>
    <property type="project" value="TreeGrafter"/>
</dbReference>
<feature type="domain" description="PGG" evidence="10">
    <location>
        <begin position="404"/>
        <end position="513"/>
    </location>
</feature>